<dbReference type="InterPro" id="IPR029068">
    <property type="entry name" value="Glyas_Bleomycin-R_OHBP_Dase"/>
</dbReference>
<proteinExistence type="predicted"/>
<evidence type="ECO:0000313" key="2">
    <source>
        <dbReference type="EMBL" id="MET4580198.1"/>
    </source>
</evidence>
<dbReference type="Gene3D" id="3.10.180.10">
    <property type="entry name" value="2,3-Dihydroxybiphenyl 1,2-Dioxygenase, domain 1"/>
    <property type="match status" value="1"/>
</dbReference>
<keyword evidence="3" id="KW-1185">Reference proteome</keyword>
<dbReference type="InterPro" id="IPR052164">
    <property type="entry name" value="Anthracycline_SecMetBiosynth"/>
</dbReference>
<dbReference type="PANTHER" id="PTHR33993">
    <property type="entry name" value="GLYOXALASE-RELATED"/>
    <property type="match status" value="1"/>
</dbReference>
<sequence>MKPNPIVWFEIYVQDMTRARKFYETVFQCTLESLPAPENAGASDGATMMAFPMSMEATGAGGMLVQMKGVASGGGGTLVYFGCEDCAAEQSRVEAAGGQIHRAKFSIGQYGQCALVSDTEGNMIGLHSMQ</sequence>
<dbReference type="InterPro" id="IPR037523">
    <property type="entry name" value="VOC_core"/>
</dbReference>
<feature type="domain" description="VOC" evidence="1">
    <location>
        <begin position="5"/>
        <end position="129"/>
    </location>
</feature>
<keyword evidence="2" id="KW-0456">Lyase</keyword>
<reference evidence="2 3" key="1">
    <citation type="submission" date="2024-06" db="EMBL/GenBank/DDBJ databases">
        <title>Sorghum-associated microbial communities from plants grown in Nebraska, USA.</title>
        <authorList>
            <person name="Schachtman D."/>
        </authorList>
    </citation>
    <scope>NUCLEOTIDE SEQUENCE [LARGE SCALE GENOMIC DNA]</scope>
    <source>
        <strain evidence="2 3">2709</strain>
    </source>
</reference>
<dbReference type="InterPro" id="IPR004360">
    <property type="entry name" value="Glyas_Fos-R_dOase_dom"/>
</dbReference>
<evidence type="ECO:0000259" key="1">
    <source>
        <dbReference type="PROSITE" id="PS51819"/>
    </source>
</evidence>
<organism evidence="2 3">
    <name type="scientific">Ottowia thiooxydans</name>
    <dbReference type="NCBI Taxonomy" id="219182"/>
    <lineage>
        <taxon>Bacteria</taxon>
        <taxon>Pseudomonadati</taxon>
        <taxon>Pseudomonadota</taxon>
        <taxon>Betaproteobacteria</taxon>
        <taxon>Burkholderiales</taxon>
        <taxon>Comamonadaceae</taxon>
        <taxon>Ottowia</taxon>
    </lineage>
</organism>
<dbReference type="GO" id="GO:0016829">
    <property type="term" value="F:lyase activity"/>
    <property type="evidence" value="ECO:0007669"/>
    <property type="project" value="UniProtKB-KW"/>
</dbReference>
<protein>
    <submittedName>
        <fullName evidence="2">Enzyme related to lactoylglutathione lyase</fullName>
    </submittedName>
</protein>
<accession>A0ABV2QI45</accession>
<dbReference type="PROSITE" id="PS51819">
    <property type="entry name" value="VOC"/>
    <property type="match status" value="1"/>
</dbReference>
<dbReference type="Proteomes" id="UP001549320">
    <property type="component" value="Unassembled WGS sequence"/>
</dbReference>
<dbReference type="RefSeq" id="WP_354448948.1">
    <property type="nucleotide sequence ID" value="NZ_JBEPSH010000015.1"/>
</dbReference>
<dbReference type="Pfam" id="PF00903">
    <property type="entry name" value="Glyoxalase"/>
    <property type="match status" value="1"/>
</dbReference>
<gene>
    <name evidence="2" type="ORF">ABIE13_005338</name>
</gene>
<dbReference type="SUPFAM" id="SSF54593">
    <property type="entry name" value="Glyoxalase/Bleomycin resistance protein/Dihydroxybiphenyl dioxygenase"/>
    <property type="match status" value="1"/>
</dbReference>
<dbReference type="CDD" id="cd07247">
    <property type="entry name" value="SgaA_N_like"/>
    <property type="match status" value="1"/>
</dbReference>
<dbReference type="PANTHER" id="PTHR33993:SF2">
    <property type="entry name" value="VOC DOMAIN-CONTAINING PROTEIN"/>
    <property type="match status" value="1"/>
</dbReference>
<name>A0ABV2QI45_9BURK</name>
<evidence type="ECO:0000313" key="3">
    <source>
        <dbReference type="Proteomes" id="UP001549320"/>
    </source>
</evidence>
<dbReference type="EMBL" id="JBEPSH010000015">
    <property type="protein sequence ID" value="MET4580198.1"/>
    <property type="molecule type" value="Genomic_DNA"/>
</dbReference>
<comment type="caution">
    <text evidence="2">The sequence shown here is derived from an EMBL/GenBank/DDBJ whole genome shotgun (WGS) entry which is preliminary data.</text>
</comment>